<gene>
    <name evidence="2" type="ORF">JW498_03005</name>
</gene>
<dbReference type="PROSITE" id="PS51833">
    <property type="entry name" value="HDOD"/>
    <property type="match status" value="1"/>
</dbReference>
<proteinExistence type="predicted"/>
<sequence>MDEPVVEATSELSQEIYRSLTEFNLFVASYIDEQQAARAQQLCERLPDPNPVQAKLAGGLDTPQELVATLAADPGLTAEVLRTVNSAAFSLTSPISSVQHAVNYLGVSFVKGLVSQAATADQTKDCSEAQRTALQRAWLSTAVASAFANLLGQNAGHPRPSVLATKALFFNLGDLGFILGEKNAHAWYAEGMTVLDRIKAQQQGSGLNAAIVGSTLARSWGLPEDIERAIANSMLPLVKTPAQLPRVLKEDELKDTVLLYLAGRIGDRVAYRGLRDLSEFNLEAADEPGIFFLKSHLETSDQKLVIKLLSDTGFRNKFNRLLSTLAI</sequence>
<evidence type="ECO:0000313" key="2">
    <source>
        <dbReference type="EMBL" id="MBN0986328.1"/>
    </source>
</evidence>
<dbReference type="PANTHER" id="PTHR33525">
    <property type="match status" value="1"/>
</dbReference>
<dbReference type="RefSeq" id="WP_205210510.1">
    <property type="nucleotide sequence ID" value="NZ_JAFFZO010000015.1"/>
</dbReference>
<dbReference type="PANTHER" id="PTHR33525:SF4">
    <property type="entry name" value="CYCLIC DI-GMP PHOSPHODIESTERASE CDGJ"/>
    <property type="match status" value="1"/>
</dbReference>
<name>A0ABS2W3P0_9GAMM</name>
<accession>A0ABS2W3P0</accession>
<evidence type="ECO:0000313" key="3">
    <source>
        <dbReference type="Proteomes" id="UP000760472"/>
    </source>
</evidence>
<feature type="domain" description="HDOD" evidence="1">
    <location>
        <begin position="42"/>
        <end position="236"/>
    </location>
</feature>
<keyword evidence="3" id="KW-1185">Reference proteome</keyword>
<dbReference type="Pfam" id="PF08668">
    <property type="entry name" value="HDOD"/>
    <property type="match status" value="1"/>
</dbReference>
<organism evidence="2 3">
    <name type="scientific">Amphritea pacifica</name>
    <dbReference type="NCBI Taxonomy" id="2811233"/>
    <lineage>
        <taxon>Bacteria</taxon>
        <taxon>Pseudomonadati</taxon>
        <taxon>Pseudomonadota</taxon>
        <taxon>Gammaproteobacteria</taxon>
        <taxon>Oceanospirillales</taxon>
        <taxon>Oceanospirillaceae</taxon>
        <taxon>Amphritea</taxon>
    </lineage>
</organism>
<dbReference type="SUPFAM" id="SSF109604">
    <property type="entry name" value="HD-domain/PDEase-like"/>
    <property type="match status" value="1"/>
</dbReference>
<protein>
    <submittedName>
        <fullName evidence="2">HDOD domain-containing protein</fullName>
    </submittedName>
</protein>
<dbReference type="EMBL" id="JAFFZP010000003">
    <property type="protein sequence ID" value="MBN0986328.1"/>
    <property type="molecule type" value="Genomic_DNA"/>
</dbReference>
<comment type="caution">
    <text evidence="2">The sequence shown here is derived from an EMBL/GenBank/DDBJ whole genome shotgun (WGS) entry which is preliminary data.</text>
</comment>
<reference evidence="2 3" key="1">
    <citation type="submission" date="2021-02" db="EMBL/GenBank/DDBJ databases">
        <title>A novel species of genus Amphritea isolated from a fishpond in China.</title>
        <authorList>
            <person name="Lu H."/>
        </authorList>
    </citation>
    <scope>NUCLEOTIDE SEQUENCE [LARGE SCALE GENOMIC DNA]</scope>
    <source>
        <strain evidence="2 3">RP18W</strain>
    </source>
</reference>
<dbReference type="Proteomes" id="UP000760472">
    <property type="component" value="Unassembled WGS sequence"/>
</dbReference>
<evidence type="ECO:0000259" key="1">
    <source>
        <dbReference type="PROSITE" id="PS51833"/>
    </source>
</evidence>
<dbReference type="InterPro" id="IPR052340">
    <property type="entry name" value="RNase_Y/CdgJ"/>
</dbReference>
<dbReference type="Gene3D" id="1.10.3210.10">
    <property type="entry name" value="Hypothetical protein af1432"/>
    <property type="match status" value="1"/>
</dbReference>
<dbReference type="InterPro" id="IPR013976">
    <property type="entry name" value="HDOD"/>
</dbReference>